<evidence type="ECO:0000313" key="3">
    <source>
        <dbReference type="Proteomes" id="UP000051221"/>
    </source>
</evidence>
<comment type="caution">
    <text evidence="2">The sequence shown here is derived from an EMBL/GenBank/DDBJ whole genome shotgun (WGS) entry which is preliminary data.</text>
</comment>
<dbReference type="Gene3D" id="3.40.50.150">
    <property type="entry name" value="Vaccinia Virus protein VP39"/>
    <property type="match status" value="1"/>
</dbReference>
<reference evidence="2 3" key="1">
    <citation type="submission" date="2015-08" db="EMBL/GenBank/DDBJ databases">
        <title>Antibacterial properties of a collection of Vibrionaceae strains.</title>
        <authorList>
            <person name="Giubergia S."/>
        </authorList>
    </citation>
    <scope>NUCLEOTIDE SEQUENCE [LARGE SCALE GENOMIC DNA]</scope>
    <source>
        <strain evidence="2 3">S0821</strain>
    </source>
</reference>
<dbReference type="InterPro" id="IPR029063">
    <property type="entry name" value="SAM-dependent_MTases_sf"/>
</dbReference>
<dbReference type="Proteomes" id="UP000051221">
    <property type="component" value="Unassembled WGS sequence"/>
</dbReference>
<dbReference type="RefSeq" id="WP_055465693.1">
    <property type="nucleotide sequence ID" value="NZ_LKHS01000005.1"/>
</dbReference>
<sequence>MSEKLAMPNTDREVEKTPGHWVLAQLGKKVLRPGGRELTNRMLNALSISSQDRVVEFAPGMGYTARECLKKSPAHYTAIEQNEQAAEIVRSYLNGQNQTCQIGNAQETKLFSNVATVVYGEAMLTMQSDLRKNEIVSEAARILQSNGRYGIHELCITPDNIDENTKRRIQKAVSQTIQHPAKPITPSEWKTLLEDNGFVVEFEVLAPMHLLEPKRVIADEGILGLIKILKNVLTKPQARKRVLGMRKVFKEHSNHLSAIVLVAKKRK</sequence>
<protein>
    <submittedName>
        <fullName evidence="2">SAM-dependent methyltransferase</fullName>
    </submittedName>
</protein>
<gene>
    <name evidence="2" type="ORF">AMR76_06725</name>
</gene>
<dbReference type="Pfam" id="PF08241">
    <property type="entry name" value="Methyltransf_11"/>
    <property type="match status" value="1"/>
</dbReference>
<keyword evidence="3" id="KW-1185">Reference proteome</keyword>
<proteinExistence type="predicted"/>
<accession>A0A0Q2RRQ6</accession>
<keyword evidence="2" id="KW-0808">Transferase</keyword>
<keyword evidence="2" id="KW-0489">Methyltransferase</keyword>
<evidence type="ECO:0000313" key="2">
    <source>
        <dbReference type="EMBL" id="KQH86774.1"/>
    </source>
</evidence>
<dbReference type="EMBL" id="LKHS01000005">
    <property type="protein sequence ID" value="KQH86774.1"/>
    <property type="molecule type" value="Genomic_DNA"/>
</dbReference>
<organism evidence="2 3">
    <name type="scientific">Vibrio furnissii</name>
    <dbReference type="NCBI Taxonomy" id="29494"/>
    <lineage>
        <taxon>Bacteria</taxon>
        <taxon>Pseudomonadati</taxon>
        <taxon>Pseudomonadota</taxon>
        <taxon>Gammaproteobacteria</taxon>
        <taxon>Vibrionales</taxon>
        <taxon>Vibrionaceae</taxon>
        <taxon>Vibrio</taxon>
    </lineage>
</organism>
<evidence type="ECO:0000259" key="1">
    <source>
        <dbReference type="Pfam" id="PF08241"/>
    </source>
</evidence>
<dbReference type="GO" id="GO:0008757">
    <property type="term" value="F:S-adenosylmethionine-dependent methyltransferase activity"/>
    <property type="evidence" value="ECO:0007669"/>
    <property type="project" value="InterPro"/>
</dbReference>
<dbReference type="SUPFAM" id="SSF53335">
    <property type="entry name" value="S-adenosyl-L-methionine-dependent methyltransferases"/>
    <property type="match status" value="1"/>
</dbReference>
<dbReference type="InParanoid" id="A0A0Q2RRQ6"/>
<name>A0A0Q2RRQ6_VIBFU</name>
<dbReference type="AlphaFoldDB" id="A0A0Q2RRQ6"/>
<feature type="domain" description="Methyltransferase type 11" evidence="1">
    <location>
        <begin position="56"/>
        <end position="149"/>
    </location>
</feature>
<dbReference type="InterPro" id="IPR013216">
    <property type="entry name" value="Methyltransf_11"/>
</dbReference>
<dbReference type="GO" id="GO:0032259">
    <property type="term" value="P:methylation"/>
    <property type="evidence" value="ECO:0007669"/>
    <property type="project" value="UniProtKB-KW"/>
</dbReference>